<evidence type="ECO:0000259" key="1">
    <source>
        <dbReference type="Pfam" id="PF13577"/>
    </source>
</evidence>
<dbReference type="STRING" id="243061.AWC25_16670"/>
<dbReference type="EMBL" id="MIHC01000039">
    <property type="protein sequence ID" value="ODR03874.1"/>
    <property type="molecule type" value="Genomic_DNA"/>
</dbReference>
<accession>A0A1E3SNZ3</accession>
<organism evidence="2 3">
    <name type="scientific">Mycobacterium sherrisii</name>
    <dbReference type="NCBI Taxonomy" id="243061"/>
    <lineage>
        <taxon>Bacteria</taxon>
        <taxon>Bacillati</taxon>
        <taxon>Actinomycetota</taxon>
        <taxon>Actinomycetes</taxon>
        <taxon>Mycobacteriales</taxon>
        <taxon>Mycobacteriaceae</taxon>
        <taxon>Mycobacterium</taxon>
        <taxon>Mycobacterium simiae complex</taxon>
    </lineage>
</organism>
<sequence length="147" mass="15953">MAMEALEQLQARENIRSVINRYCMEADRGQLDGVAALFSEDAVYEFGSRTYLGRSGIREMFVESGRHAAVAAVSGPFLHSVSTSLVELSGSTAQATTYVTVLSGAGIDHWGRYHDDLAIVDGKEWLITRRRFTLLGAVAGGIGEALR</sequence>
<dbReference type="InterPro" id="IPR037401">
    <property type="entry name" value="SnoaL-like"/>
</dbReference>
<keyword evidence="3" id="KW-1185">Reference proteome</keyword>
<dbReference type="InterPro" id="IPR032710">
    <property type="entry name" value="NTF2-like_dom_sf"/>
</dbReference>
<evidence type="ECO:0000313" key="3">
    <source>
        <dbReference type="Proteomes" id="UP000094224"/>
    </source>
</evidence>
<dbReference type="Pfam" id="PF13577">
    <property type="entry name" value="SnoaL_4"/>
    <property type="match status" value="1"/>
</dbReference>
<reference evidence="3" key="1">
    <citation type="submission" date="2016-09" db="EMBL/GenBank/DDBJ databases">
        <authorList>
            <person name="Greninger A.L."/>
            <person name="Jerome K.R."/>
            <person name="Mcnair B."/>
            <person name="Wallis C."/>
            <person name="Fang F."/>
        </authorList>
    </citation>
    <scope>NUCLEOTIDE SEQUENCE [LARGE SCALE GENOMIC DNA]</scope>
    <source>
        <strain evidence="3">BC1_M4</strain>
    </source>
</reference>
<proteinExistence type="predicted"/>
<feature type="domain" description="SnoaL-like" evidence="1">
    <location>
        <begin position="8"/>
        <end position="131"/>
    </location>
</feature>
<dbReference type="AlphaFoldDB" id="A0A1E3SNZ3"/>
<comment type="caution">
    <text evidence="2">The sequence shown here is derived from an EMBL/GenBank/DDBJ whole genome shotgun (WGS) entry which is preliminary data.</text>
</comment>
<dbReference type="Gene3D" id="3.10.450.50">
    <property type="match status" value="1"/>
</dbReference>
<evidence type="ECO:0000313" key="2">
    <source>
        <dbReference type="EMBL" id="ODR03874.1"/>
    </source>
</evidence>
<dbReference type="SUPFAM" id="SSF54427">
    <property type="entry name" value="NTF2-like"/>
    <property type="match status" value="1"/>
</dbReference>
<name>A0A1E3SNZ3_9MYCO</name>
<protein>
    <recommendedName>
        <fullName evidence="1">SnoaL-like domain-containing protein</fullName>
    </recommendedName>
</protein>
<dbReference type="Proteomes" id="UP000094224">
    <property type="component" value="Unassembled WGS sequence"/>
</dbReference>
<gene>
    <name evidence="2" type="ORF">BHQ21_19835</name>
</gene>